<sequence>MDRKERPLLEVIARDMKKGYWKAADAARYAPMLFPQVPPSDSVRRAVAAIHQQQSRAEQLKALQALVLKERDGRDFLKEFETLLSGKRDPLLSSNDKQQDSSQYRDIIMMLLATNFASQKTSVTVSADISELYQRIYGDADDEFGSAQSAEAVLTEYIASALLTLDASLV</sequence>
<evidence type="ECO:0000313" key="1">
    <source>
        <dbReference type="EMBL" id="MCS4555164.1"/>
    </source>
</evidence>
<name>A0ABT2FFV8_9GAMM</name>
<protein>
    <submittedName>
        <fullName evidence="1">Uncharacterized protein</fullName>
    </submittedName>
</protein>
<proteinExistence type="predicted"/>
<dbReference type="EMBL" id="JAKOGG010000001">
    <property type="protein sequence ID" value="MCS4555164.1"/>
    <property type="molecule type" value="Genomic_DNA"/>
</dbReference>
<comment type="caution">
    <text evidence="1">The sequence shown here is derived from an EMBL/GenBank/DDBJ whole genome shotgun (WGS) entry which is preliminary data.</text>
</comment>
<gene>
    <name evidence="1" type="ORF">L9G74_01805</name>
</gene>
<evidence type="ECO:0000313" key="2">
    <source>
        <dbReference type="Proteomes" id="UP001201549"/>
    </source>
</evidence>
<accession>A0ABT2FFV8</accession>
<keyword evidence="2" id="KW-1185">Reference proteome</keyword>
<dbReference type="Proteomes" id="UP001201549">
    <property type="component" value="Unassembled WGS sequence"/>
</dbReference>
<organism evidence="1 2">
    <name type="scientific">Shewanella electrica</name>
    <dbReference type="NCBI Taxonomy" id="515560"/>
    <lineage>
        <taxon>Bacteria</taxon>
        <taxon>Pseudomonadati</taxon>
        <taxon>Pseudomonadota</taxon>
        <taxon>Gammaproteobacteria</taxon>
        <taxon>Alteromonadales</taxon>
        <taxon>Shewanellaceae</taxon>
        <taxon>Shewanella</taxon>
    </lineage>
</organism>
<dbReference type="RefSeq" id="WP_238894566.1">
    <property type="nucleotide sequence ID" value="NZ_JAKOGG010000001.1"/>
</dbReference>
<reference evidence="2" key="1">
    <citation type="submission" date="2023-07" db="EMBL/GenBank/DDBJ databases">
        <title>Shewanella mangrovi sp. nov., an acetaldehyde- degrading bacterium isolated from mangrove sediment.</title>
        <authorList>
            <person name="Liu Y."/>
        </authorList>
    </citation>
    <scope>NUCLEOTIDE SEQUENCE [LARGE SCALE GENOMIC DNA]</scope>
    <source>
        <strain evidence="2">C32</strain>
    </source>
</reference>